<dbReference type="RefSeq" id="WP_079712310.1">
    <property type="nucleotide sequence ID" value="NZ_FUZC01000003.1"/>
</dbReference>
<evidence type="ECO:0000313" key="5">
    <source>
        <dbReference type="EMBL" id="PKD17724.1"/>
    </source>
</evidence>
<sequence>MKFYTLILSFFLPIFLFSCKNENNSSKEVEAISKTSQNEPEWVSKVGAEDFQTKEEIYYVNDYDAIDDGSEITTKAIQRAIDDCAEKGGGTVSFKPGKYLSGSIFIKEGIRFNIPEGVEILGSESIKDYPEIDTRIAGVEMEWPAALINVLEQENVVIDGDGLVDGQGKVYWDYYWDLREEYEAKGLRSIVDYDAKRPRTFLIQESKNIFLKDLNIQRAGFWTVQVLYSEYITVDGLTIRNNIGGNGPSTDGVDIDSSKWILVQNCDVDCNDDNYCLKAGRDWDGQRVDRSTEYVVIRDCIARRGAGLFTLGSETAGDIRHVFVSNVKGIGTSNGLNIKSAMTRGGTVEDIYLQDIEMDSVRTFIEVSMNWNPSYSYTKLPEEYDIDAVPKRWQTLLKKVEPRSKGIPTFKNIHLSNIDVKGAERAINVNGVEESYIDNFNLTNVNIEANKAGQISYSRNWNLENVTIKTLDSSKVKLNETSGIDFSEEIYSNP</sequence>
<evidence type="ECO:0000256" key="2">
    <source>
        <dbReference type="ARBA" id="ARBA00022801"/>
    </source>
</evidence>
<dbReference type="InterPro" id="IPR011050">
    <property type="entry name" value="Pectin_lyase_fold/virulence"/>
</dbReference>
<accession>A0A2N0TSK8</accession>
<comment type="caution">
    <text evidence="5">The sequence shown here is derived from an EMBL/GenBank/DDBJ whole genome shotgun (WGS) entry which is preliminary data.</text>
</comment>
<keyword evidence="3 4" id="KW-0326">Glycosidase</keyword>
<dbReference type="PANTHER" id="PTHR31339:SF9">
    <property type="entry name" value="PLASMIN AND FIBRONECTIN-BINDING PROTEIN A"/>
    <property type="match status" value="1"/>
</dbReference>
<dbReference type="GO" id="GO:0005975">
    <property type="term" value="P:carbohydrate metabolic process"/>
    <property type="evidence" value="ECO:0007669"/>
    <property type="project" value="InterPro"/>
</dbReference>
<reference evidence="5 6" key="1">
    <citation type="submission" date="2015-10" db="EMBL/GenBank/DDBJ databases">
        <title>Draft genome sequence of Salegentibacter salinarum KCTC 12975.</title>
        <authorList>
            <person name="Lin W."/>
            <person name="Zheng Q."/>
        </authorList>
    </citation>
    <scope>NUCLEOTIDE SEQUENCE [LARGE SCALE GENOMIC DNA]</scope>
    <source>
        <strain evidence="5 6">KCTC 12975</strain>
    </source>
</reference>
<name>A0A2N0TSK8_9FLAO</name>
<dbReference type="OrthoDB" id="9795222at2"/>
<evidence type="ECO:0000313" key="6">
    <source>
        <dbReference type="Proteomes" id="UP000232673"/>
    </source>
</evidence>
<dbReference type="STRING" id="447422.SAMN05660903_01188"/>
<dbReference type="GO" id="GO:0004650">
    <property type="term" value="F:polygalacturonase activity"/>
    <property type="evidence" value="ECO:0007669"/>
    <property type="project" value="InterPro"/>
</dbReference>
<dbReference type="InterPro" id="IPR012334">
    <property type="entry name" value="Pectin_lyas_fold"/>
</dbReference>
<gene>
    <name evidence="5" type="ORF">APR41_05835</name>
</gene>
<dbReference type="Gene3D" id="2.160.20.10">
    <property type="entry name" value="Single-stranded right-handed beta-helix, Pectin lyase-like"/>
    <property type="match status" value="1"/>
</dbReference>
<dbReference type="EMBL" id="LKTS01000034">
    <property type="protein sequence ID" value="PKD17724.1"/>
    <property type="molecule type" value="Genomic_DNA"/>
</dbReference>
<evidence type="ECO:0000256" key="1">
    <source>
        <dbReference type="ARBA" id="ARBA00008834"/>
    </source>
</evidence>
<keyword evidence="2 4" id="KW-0378">Hydrolase</keyword>
<proteinExistence type="inferred from homology"/>
<comment type="similarity">
    <text evidence="1 4">Belongs to the glycosyl hydrolase 28 family.</text>
</comment>
<dbReference type="InterPro" id="IPR000743">
    <property type="entry name" value="Glyco_hydro_28"/>
</dbReference>
<keyword evidence="6" id="KW-1185">Reference proteome</keyword>
<evidence type="ECO:0000256" key="3">
    <source>
        <dbReference type="ARBA" id="ARBA00023295"/>
    </source>
</evidence>
<dbReference type="PROSITE" id="PS51257">
    <property type="entry name" value="PROKAR_LIPOPROTEIN"/>
    <property type="match status" value="1"/>
</dbReference>
<dbReference type="PANTHER" id="PTHR31339">
    <property type="entry name" value="PECTIN LYASE-RELATED"/>
    <property type="match status" value="1"/>
</dbReference>
<evidence type="ECO:0000256" key="4">
    <source>
        <dbReference type="RuleBase" id="RU361169"/>
    </source>
</evidence>
<dbReference type="SUPFAM" id="SSF51126">
    <property type="entry name" value="Pectin lyase-like"/>
    <property type="match status" value="1"/>
</dbReference>
<dbReference type="Proteomes" id="UP000232673">
    <property type="component" value="Unassembled WGS sequence"/>
</dbReference>
<dbReference type="AlphaFoldDB" id="A0A2N0TSK8"/>
<dbReference type="InterPro" id="IPR051801">
    <property type="entry name" value="GH28_Enzymes"/>
</dbReference>
<organism evidence="5 6">
    <name type="scientific">Salegentibacter salinarum</name>
    <dbReference type="NCBI Taxonomy" id="447422"/>
    <lineage>
        <taxon>Bacteria</taxon>
        <taxon>Pseudomonadati</taxon>
        <taxon>Bacteroidota</taxon>
        <taxon>Flavobacteriia</taxon>
        <taxon>Flavobacteriales</taxon>
        <taxon>Flavobacteriaceae</taxon>
        <taxon>Salegentibacter</taxon>
    </lineage>
</organism>
<protein>
    <submittedName>
        <fullName evidence="5">Exo-poly-alpha-D-galacturonosidase</fullName>
    </submittedName>
</protein>
<dbReference type="Pfam" id="PF00295">
    <property type="entry name" value="Glyco_hydro_28"/>
    <property type="match status" value="1"/>
</dbReference>